<reference evidence="2" key="1">
    <citation type="submission" date="2020-09" db="EMBL/GenBank/DDBJ databases">
        <authorList>
            <person name="Kim M.K."/>
        </authorList>
    </citation>
    <scope>NUCLEOTIDE SEQUENCE</scope>
    <source>
        <strain evidence="2">BT664</strain>
    </source>
</reference>
<sequence>MHIHKLILTAAVGLSALTAHSQSTTAKSFYIPADSVNQSTFDHPGADGMPSAFATVIVYAKNDNGYEVLSKKTMESRMVSMVARYIQFTNNEVKLTRERALNAFGGETDKYYKLPQTLLKVPVPGQKAYWSTTQPSGDVEKCTAELASVIISGKTIPAIKVAKQGYSNGGKTLVAWANTTEYYVQGIGLYKIKYKNGQTMEILLEQSYQPLD</sequence>
<keyword evidence="3" id="KW-1185">Reference proteome</keyword>
<dbReference type="AlphaFoldDB" id="A0A927BEH2"/>
<feature type="chain" id="PRO_5036790193" description="GLPGLI family protein" evidence="1">
    <location>
        <begin position="22"/>
        <end position="212"/>
    </location>
</feature>
<gene>
    <name evidence="2" type="ORF">IC235_15895</name>
</gene>
<keyword evidence="1" id="KW-0732">Signal</keyword>
<accession>A0A927BEH2</accession>
<evidence type="ECO:0000256" key="1">
    <source>
        <dbReference type="SAM" id="SignalP"/>
    </source>
</evidence>
<dbReference type="EMBL" id="JACXAD010000019">
    <property type="protein sequence ID" value="MBD2769371.1"/>
    <property type="molecule type" value="Genomic_DNA"/>
</dbReference>
<feature type="signal peptide" evidence="1">
    <location>
        <begin position="1"/>
        <end position="21"/>
    </location>
</feature>
<dbReference type="RefSeq" id="WP_191006183.1">
    <property type="nucleotide sequence ID" value="NZ_JACXAD010000019.1"/>
</dbReference>
<evidence type="ECO:0000313" key="3">
    <source>
        <dbReference type="Proteomes" id="UP000612233"/>
    </source>
</evidence>
<name>A0A927BEH2_9BACT</name>
<protein>
    <recommendedName>
        <fullName evidence="4">GLPGLI family protein</fullName>
    </recommendedName>
</protein>
<evidence type="ECO:0008006" key="4">
    <source>
        <dbReference type="Google" id="ProtNLM"/>
    </source>
</evidence>
<proteinExistence type="predicted"/>
<evidence type="ECO:0000313" key="2">
    <source>
        <dbReference type="EMBL" id="MBD2769371.1"/>
    </source>
</evidence>
<comment type="caution">
    <text evidence="2">The sequence shown here is derived from an EMBL/GenBank/DDBJ whole genome shotgun (WGS) entry which is preliminary data.</text>
</comment>
<organism evidence="2 3">
    <name type="scientific">Hymenobacter montanus</name>
    <dbReference type="NCBI Taxonomy" id="2771359"/>
    <lineage>
        <taxon>Bacteria</taxon>
        <taxon>Pseudomonadati</taxon>
        <taxon>Bacteroidota</taxon>
        <taxon>Cytophagia</taxon>
        <taxon>Cytophagales</taxon>
        <taxon>Hymenobacteraceae</taxon>
        <taxon>Hymenobacter</taxon>
    </lineage>
</organism>
<dbReference type="Proteomes" id="UP000612233">
    <property type="component" value="Unassembled WGS sequence"/>
</dbReference>